<comment type="caution">
    <text evidence="1">The sequence shown here is derived from an EMBL/GenBank/DDBJ whole genome shotgun (WGS) entry which is preliminary data.</text>
</comment>
<reference evidence="1" key="1">
    <citation type="submission" date="2022-06" db="EMBL/GenBank/DDBJ databases">
        <title>Phylogenomic reconstructions and comparative analyses of Kickxellomycotina fungi.</title>
        <authorList>
            <person name="Reynolds N.K."/>
            <person name="Stajich J.E."/>
            <person name="Barry K."/>
            <person name="Grigoriev I.V."/>
            <person name="Crous P."/>
            <person name="Smith M.E."/>
        </authorList>
    </citation>
    <scope>NUCLEOTIDE SEQUENCE</scope>
    <source>
        <strain evidence="1">RSA 2271</strain>
    </source>
</reference>
<dbReference type="Proteomes" id="UP001145114">
    <property type="component" value="Unassembled WGS sequence"/>
</dbReference>
<evidence type="ECO:0000313" key="1">
    <source>
        <dbReference type="EMBL" id="KAJ1674077.1"/>
    </source>
</evidence>
<dbReference type="EMBL" id="JAMZIH010006291">
    <property type="protein sequence ID" value="KAJ1674077.1"/>
    <property type="molecule type" value="Genomic_DNA"/>
</dbReference>
<gene>
    <name evidence="1" type="ORF">EV182_004009</name>
</gene>
<protein>
    <submittedName>
        <fullName evidence="1">Uncharacterized protein</fullName>
    </submittedName>
</protein>
<evidence type="ECO:0000313" key="2">
    <source>
        <dbReference type="Proteomes" id="UP001145114"/>
    </source>
</evidence>
<sequence>RGIQYVEQQQQQQQQQHEEHEYHGELTYGNEGGEDDQDEHQQAAEYMLHAADQNQPGDVTMQSMLPEHSGVGHTLATVSTEDVDSVQAAHEAASHVLSSFTQSYVTSAPHGANQSIVAMGNGSQHHGAQEGMGSVLDVKTLTPKFNRGRNWSREETRLLLDVLLREVNMHPEDRRDLILRRPETFEHASEVLRENNFMRDQQACLVRWRNLLRIYKQQRAATNEGNGDVQSTFPFATEIEQIYQFSPDSLLPTPGRAGSVGNSALGTPTATGQARTWSQANGLTIASYSTPSRKRPREAPTSMGQRSIERLEQKLDQQSELIKSQEQKIEQLEAMVTKQTEILRQLQRSFINESGDVEENGGGAADDNHNAELAHQHHENHVQEEQLEEDLEQQDIEEEEEEEENGAVTGEMVGIEGEEIEVK</sequence>
<keyword evidence="2" id="KW-1185">Reference proteome</keyword>
<organism evidence="1 2">
    <name type="scientific">Spiromyces aspiralis</name>
    <dbReference type="NCBI Taxonomy" id="68401"/>
    <lineage>
        <taxon>Eukaryota</taxon>
        <taxon>Fungi</taxon>
        <taxon>Fungi incertae sedis</taxon>
        <taxon>Zoopagomycota</taxon>
        <taxon>Kickxellomycotina</taxon>
        <taxon>Kickxellomycetes</taxon>
        <taxon>Kickxellales</taxon>
        <taxon>Kickxellaceae</taxon>
        <taxon>Spiromyces</taxon>
    </lineage>
</organism>
<feature type="non-terminal residue" evidence="1">
    <location>
        <position position="1"/>
    </location>
</feature>
<accession>A0ACC1HC80</accession>
<name>A0ACC1HC80_9FUNG</name>
<proteinExistence type="predicted"/>